<dbReference type="AlphaFoldDB" id="A0A840XGA8"/>
<organism evidence="4 5">
    <name type="scientific">Microcella frigidaquae</name>
    <dbReference type="NCBI Taxonomy" id="424758"/>
    <lineage>
        <taxon>Bacteria</taxon>
        <taxon>Bacillati</taxon>
        <taxon>Actinomycetota</taxon>
        <taxon>Actinomycetes</taxon>
        <taxon>Micrococcales</taxon>
        <taxon>Microbacteriaceae</taxon>
        <taxon>Microcella</taxon>
    </lineage>
</organism>
<dbReference type="Proteomes" id="UP000552883">
    <property type="component" value="Unassembled WGS sequence"/>
</dbReference>
<dbReference type="PROSITE" id="PS50093">
    <property type="entry name" value="PKD"/>
    <property type="match status" value="1"/>
</dbReference>
<protein>
    <recommendedName>
        <fullName evidence="3">PKD domain-containing protein</fullName>
    </recommendedName>
</protein>
<sequence length="278" mass="28098">MGKQHYLFLAACLATAALLPDPPASATTPEQCSGTALELGCPNVGGSIEGDSALLNGDLTLVGAPGGSAGGSGGSAPGGGNGAGSPLPPMPCEEVFAGLCYGEGQDKPGDGTVSPSIPPLTLSDVAAFRPQAPRQSMQPDGWMVVGLPTNIYARTGTHIVSGTLLGLPADVRFTPVGYRWRYGDSSAARLTTPGATWQALGLREFDATPTSHTYRAAGTYVIELDVEFAAEYRFAGGAWQGLTGVLVVPANDLVAVAGSAVTVLVDRDCATAPHGPGC</sequence>
<accession>A0A840XGA8</accession>
<dbReference type="RefSeq" id="WP_153981568.1">
    <property type="nucleotide sequence ID" value="NZ_BAAANZ010000010.1"/>
</dbReference>
<dbReference type="OrthoDB" id="5192284at2"/>
<evidence type="ECO:0000256" key="2">
    <source>
        <dbReference type="SAM" id="SignalP"/>
    </source>
</evidence>
<evidence type="ECO:0000259" key="3">
    <source>
        <dbReference type="PROSITE" id="PS50093"/>
    </source>
</evidence>
<proteinExistence type="predicted"/>
<feature type="signal peptide" evidence="2">
    <location>
        <begin position="1"/>
        <end position="26"/>
    </location>
</feature>
<dbReference type="EMBL" id="JACHBS010000001">
    <property type="protein sequence ID" value="MBB5617366.1"/>
    <property type="molecule type" value="Genomic_DNA"/>
</dbReference>
<keyword evidence="5" id="KW-1185">Reference proteome</keyword>
<comment type="caution">
    <text evidence="4">The sequence shown here is derived from an EMBL/GenBank/DDBJ whole genome shotgun (WGS) entry which is preliminary data.</text>
</comment>
<dbReference type="InterPro" id="IPR000601">
    <property type="entry name" value="PKD_dom"/>
</dbReference>
<gene>
    <name evidence="4" type="ORF">BJ959_000862</name>
</gene>
<feature type="domain" description="PKD" evidence="3">
    <location>
        <begin position="174"/>
        <end position="226"/>
    </location>
</feature>
<reference evidence="4 5" key="1">
    <citation type="submission" date="2020-08" db="EMBL/GenBank/DDBJ databases">
        <title>Sequencing the genomes of 1000 actinobacteria strains.</title>
        <authorList>
            <person name="Klenk H.-P."/>
        </authorList>
    </citation>
    <scope>NUCLEOTIDE SEQUENCE [LARGE SCALE GENOMIC DNA]</scope>
    <source>
        <strain evidence="4 5">DSM 23889</strain>
    </source>
</reference>
<name>A0A840XGA8_9MICO</name>
<keyword evidence="2" id="KW-0732">Signal</keyword>
<evidence type="ECO:0000313" key="4">
    <source>
        <dbReference type="EMBL" id="MBB5617366.1"/>
    </source>
</evidence>
<feature type="compositionally biased region" description="Gly residues" evidence="1">
    <location>
        <begin position="66"/>
        <end position="83"/>
    </location>
</feature>
<evidence type="ECO:0000256" key="1">
    <source>
        <dbReference type="SAM" id="MobiDB-lite"/>
    </source>
</evidence>
<feature type="region of interest" description="Disordered" evidence="1">
    <location>
        <begin position="66"/>
        <end position="88"/>
    </location>
</feature>
<feature type="chain" id="PRO_5032344547" description="PKD domain-containing protein" evidence="2">
    <location>
        <begin position="27"/>
        <end position="278"/>
    </location>
</feature>
<evidence type="ECO:0000313" key="5">
    <source>
        <dbReference type="Proteomes" id="UP000552883"/>
    </source>
</evidence>